<evidence type="ECO:0000313" key="2">
    <source>
        <dbReference type="Proteomes" id="UP000051442"/>
    </source>
</evidence>
<sequence length="246" mass="26139">MTTTQFRDLSLIPLTATEALVIACDSSAGIGEKQADVVAIDPAITAAYSLRVPLLELLCFGATPVAITDTIGNELHPTGERIISGIRSEMQRAGLADLPLNGSTEDNMATLTTSIGVTVVARIETAKLPVVGRHELAVFQMGTPYVADQVVAHLDSIFSYDAVRQLVQRDDVVDLLPVGSKGVANETAQMAQTHGLNVEAIVDLTDEAFTQSAGPATVLLVGVRADQATQFQAAYPDWIRVATLRR</sequence>
<dbReference type="PATRIC" id="fig|1423804.4.peg.3129"/>
<organism evidence="1 2">
    <name type="scientific">Secundilactobacillus similis DSM 23365 = JCM 2765</name>
    <dbReference type="NCBI Taxonomy" id="1423804"/>
    <lineage>
        <taxon>Bacteria</taxon>
        <taxon>Bacillati</taxon>
        <taxon>Bacillota</taxon>
        <taxon>Bacilli</taxon>
        <taxon>Lactobacillales</taxon>
        <taxon>Lactobacillaceae</taxon>
        <taxon>Secundilactobacillus</taxon>
    </lineage>
</organism>
<reference evidence="1 2" key="1">
    <citation type="journal article" date="2015" name="Genome Announc.">
        <title>Expanding the biotechnology potential of lactobacilli through comparative genomics of 213 strains and associated genera.</title>
        <authorList>
            <person name="Sun Z."/>
            <person name="Harris H.M."/>
            <person name="McCann A."/>
            <person name="Guo C."/>
            <person name="Argimon S."/>
            <person name="Zhang W."/>
            <person name="Yang X."/>
            <person name="Jeffery I.B."/>
            <person name="Cooney J.C."/>
            <person name="Kagawa T.F."/>
            <person name="Liu W."/>
            <person name="Song Y."/>
            <person name="Salvetti E."/>
            <person name="Wrobel A."/>
            <person name="Rasinkangas P."/>
            <person name="Parkhill J."/>
            <person name="Rea M.C."/>
            <person name="O'Sullivan O."/>
            <person name="Ritari J."/>
            <person name="Douillard F.P."/>
            <person name="Paul Ross R."/>
            <person name="Yang R."/>
            <person name="Briner A.E."/>
            <person name="Felis G.E."/>
            <person name="de Vos W.M."/>
            <person name="Barrangou R."/>
            <person name="Klaenhammer T.R."/>
            <person name="Caufield P.W."/>
            <person name="Cui Y."/>
            <person name="Zhang H."/>
            <person name="O'Toole P.W."/>
        </authorList>
    </citation>
    <scope>NUCLEOTIDE SEQUENCE [LARGE SCALE GENOMIC DNA]</scope>
    <source>
        <strain evidence="1 2">DSM 23365</strain>
    </source>
</reference>
<comment type="caution">
    <text evidence="1">The sequence shown here is derived from an EMBL/GenBank/DDBJ whole genome shotgun (WGS) entry which is preliminary data.</text>
</comment>
<gene>
    <name evidence="1" type="ORF">FD14_GL002907</name>
</gene>
<dbReference type="Proteomes" id="UP000051442">
    <property type="component" value="Unassembled WGS sequence"/>
</dbReference>
<proteinExistence type="predicted"/>
<dbReference type="OrthoDB" id="9805740at2"/>
<keyword evidence="2" id="KW-1185">Reference proteome</keyword>
<dbReference type="EMBL" id="AYZM01000178">
    <property type="protein sequence ID" value="KRN15563.1"/>
    <property type="molecule type" value="Genomic_DNA"/>
</dbReference>
<dbReference type="STRING" id="1423804.FD14_GL002907"/>
<dbReference type="AlphaFoldDB" id="A0A0R2EK09"/>
<protein>
    <submittedName>
        <fullName evidence="1">Uncharacterized protein</fullName>
    </submittedName>
</protein>
<name>A0A0R2EK09_9LACO</name>
<evidence type="ECO:0000313" key="1">
    <source>
        <dbReference type="EMBL" id="KRN15563.1"/>
    </source>
</evidence>
<accession>A0A0R2EK09</accession>
<dbReference type="RefSeq" id="WP_054734570.1">
    <property type="nucleotide sequence ID" value="NZ_AYZM01000178.1"/>
</dbReference>